<feature type="non-terminal residue" evidence="1">
    <location>
        <position position="1"/>
    </location>
</feature>
<dbReference type="HOGENOM" id="CLU_2326388_0_0_1"/>
<dbReference type="EMBL" id="KN829634">
    <property type="protein sequence ID" value="KIK73548.1"/>
    <property type="molecule type" value="Genomic_DNA"/>
</dbReference>
<gene>
    <name evidence="1" type="ORF">PAXRUDRAFT_793986</name>
</gene>
<proteinExistence type="predicted"/>
<protein>
    <submittedName>
        <fullName evidence="1">Uncharacterized protein</fullName>
    </submittedName>
</protein>
<accession>A0A0D0CDC3</accession>
<evidence type="ECO:0000313" key="1">
    <source>
        <dbReference type="EMBL" id="KIK73548.1"/>
    </source>
</evidence>
<dbReference type="Proteomes" id="UP000054538">
    <property type="component" value="Unassembled WGS sequence"/>
</dbReference>
<evidence type="ECO:0000313" key="2">
    <source>
        <dbReference type="Proteomes" id="UP000054538"/>
    </source>
</evidence>
<keyword evidence="2" id="KW-1185">Reference proteome</keyword>
<sequence length="99" mass="10833">HTIPIISLVNPLEDRLGQWPFELSQLQLVPPSSSPLWQLCPPSSLLHTVPLLTVTLVYPFLLRHLPLTSQQTVCKLFLSSAGFCCSSQYVLTASATASS</sequence>
<dbReference type="InParanoid" id="A0A0D0CDC3"/>
<reference evidence="2" key="2">
    <citation type="submission" date="2015-01" db="EMBL/GenBank/DDBJ databases">
        <title>Evolutionary Origins and Diversification of the Mycorrhizal Mutualists.</title>
        <authorList>
            <consortium name="DOE Joint Genome Institute"/>
            <consortium name="Mycorrhizal Genomics Consortium"/>
            <person name="Kohler A."/>
            <person name="Kuo A."/>
            <person name="Nagy L.G."/>
            <person name="Floudas D."/>
            <person name="Copeland A."/>
            <person name="Barry K.W."/>
            <person name="Cichocki N."/>
            <person name="Veneault-Fourrey C."/>
            <person name="LaButti K."/>
            <person name="Lindquist E.A."/>
            <person name="Lipzen A."/>
            <person name="Lundell T."/>
            <person name="Morin E."/>
            <person name="Murat C."/>
            <person name="Riley R."/>
            <person name="Ohm R."/>
            <person name="Sun H."/>
            <person name="Tunlid A."/>
            <person name="Henrissat B."/>
            <person name="Grigoriev I.V."/>
            <person name="Hibbett D.S."/>
            <person name="Martin F."/>
        </authorList>
    </citation>
    <scope>NUCLEOTIDE SEQUENCE [LARGE SCALE GENOMIC DNA]</scope>
    <source>
        <strain evidence="2">Ve08.2h10</strain>
    </source>
</reference>
<name>A0A0D0CDC3_9AGAM</name>
<organism evidence="1 2">
    <name type="scientific">Paxillus rubicundulus Ve08.2h10</name>
    <dbReference type="NCBI Taxonomy" id="930991"/>
    <lineage>
        <taxon>Eukaryota</taxon>
        <taxon>Fungi</taxon>
        <taxon>Dikarya</taxon>
        <taxon>Basidiomycota</taxon>
        <taxon>Agaricomycotina</taxon>
        <taxon>Agaricomycetes</taxon>
        <taxon>Agaricomycetidae</taxon>
        <taxon>Boletales</taxon>
        <taxon>Paxilineae</taxon>
        <taxon>Paxillaceae</taxon>
        <taxon>Paxillus</taxon>
    </lineage>
</organism>
<dbReference type="AlphaFoldDB" id="A0A0D0CDC3"/>
<reference evidence="1 2" key="1">
    <citation type="submission" date="2014-04" db="EMBL/GenBank/DDBJ databases">
        <authorList>
            <consortium name="DOE Joint Genome Institute"/>
            <person name="Kuo A."/>
            <person name="Kohler A."/>
            <person name="Jargeat P."/>
            <person name="Nagy L.G."/>
            <person name="Floudas D."/>
            <person name="Copeland A."/>
            <person name="Barry K.W."/>
            <person name="Cichocki N."/>
            <person name="Veneault-Fourrey C."/>
            <person name="LaButti K."/>
            <person name="Lindquist E.A."/>
            <person name="Lipzen A."/>
            <person name="Lundell T."/>
            <person name="Morin E."/>
            <person name="Murat C."/>
            <person name="Sun H."/>
            <person name="Tunlid A."/>
            <person name="Henrissat B."/>
            <person name="Grigoriev I.V."/>
            <person name="Hibbett D.S."/>
            <person name="Martin F."/>
            <person name="Nordberg H.P."/>
            <person name="Cantor M.N."/>
            <person name="Hua S.X."/>
        </authorList>
    </citation>
    <scope>NUCLEOTIDE SEQUENCE [LARGE SCALE GENOMIC DNA]</scope>
    <source>
        <strain evidence="1 2">Ve08.2h10</strain>
    </source>
</reference>